<dbReference type="EMBL" id="CM001879">
    <property type="protein sequence ID" value="EOX92139.1"/>
    <property type="molecule type" value="Genomic_DNA"/>
</dbReference>
<gene>
    <name evidence="1" type="ORF">TCM_001133</name>
</gene>
<dbReference type="HOGENOM" id="CLU_2908636_0_0_1"/>
<evidence type="ECO:0000313" key="1">
    <source>
        <dbReference type="EMBL" id="EOX92139.1"/>
    </source>
</evidence>
<accession>A0A061DI03</accession>
<dbReference type="Gramene" id="EOX92139">
    <property type="protein sequence ID" value="EOX92139"/>
    <property type="gene ID" value="TCM_001133"/>
</dbReference>
<evidence type="ECO:0000313" key="2">
    <source>
        <dbReference type="Proteomes" id="UP000026915"/>
    </source>
</evidence>
<reference evidence="1 2" key="1">
    <citation type="journal article" date="2013" name="Genome Biol.">
        <title>The genome sequence of the most widely cultivated cacao type and its use to identify candidate genes regulating pod color.</title>
        <authorList>
            <person name="Motamayor J.C."/>
            <person name="Mockaitis K."/>
            <person name="Schmutz J."/>
            <person name="Haiminen N."/>
            <person name="Iii D.L."/>
            <person name="Cornejo O."/>
            <person name="Findley S.D."/>
            <person name="Zheng P."/>
            <person name="Utro F."/>
            <person name="Royaert S."/>
            <person name="Saski C."/>
            <person name="Jenkins J."/>
            <person name="Podicheti R."/>
            <person name="Zhao M."/>
            <person name="Scheffler B.E."/>
            <person name="Stack J.C."/>
            <person name="Feltus F.A."/>
            <person name="Mustiga G.M."/>
            <person name="Amores F."/>
            <person name="Phillips W."/>
            <person name="Marelli J.P."/>
            <person name="May G.D."/>
            <person name="Shapiro H."/>
            <person name="Ma J."/>
            <person name="Bustamante C.D."/>
            <person name="Schnell R.J."/>
            <person name="Main D."/>
            <person name="Gilbert D."/>
            <person name="Parida L."/>
            <person name="Kuhn D.N."/>
        </authorList>
    </citation>
    <scope>NUCLEOTIDE SEQUENCE [LARGE SCALE GENOMIC DNA]</scope>
    <source>
        <strain evidence="2">cv. Matina 1-6</strain>
    </source>
</reference>
<name>A0A061DI03_THECC</name>
<keyword evidence="2" id="KW-1185">Reference proteome</keyword>
<protein>
    <submittedName>
        <fullName evidence="1">Uncharacterized protein</fullName>
    </submittedName>
</protein>
<proteinExistence type="predicted"/>
<dbReference type="Proteomes" id="UP000026915">
    <property type="component" value="Chromosome 1"/>
</dbReference>
<dbReference type="InParanoid" id="A0A061DI03"/>
<dbReference type="AlphaFoldDB" id="A0A061DI03"/>
<organism evidence="1 2">
    <name type="scientific">Theobroma cacao</name>
    <name type="common">Cacao</name>
    <name type="synonym">Cocoa</name>
    <dbReference type="NCBI Taxonomy" id="3641"/>
    <lineage>
        <taxon>Eukaryota</taxon>
        <taxon>Viridiplantae</taxon>
        <taxon>Streptophyta</taxon>
        <taxon>Embryophyta</taxon>
        <taxon>Tracheophyta</taxon>
        <taxon>Spermatophyta</taxon>
        <taxon>Magnoliopsida</taxon>
        <taxon>eudicotyledons</taxon>
        <taxon>Gunneridae</taxon>
        <taxon>Pentapetalae</taxon>
        <taxon>rosids</taxon>
        <taxon>malvids</taxon>
        <taxon>Malvales</taxon>
        <taxon>Malvaceae</taxon>
        <taxon>Byttnerioideae</taxon>
        <taxon>Theobroma</taxon>
    </lineage>
</organism>
<sequence>MELDWFLNGEKGAASYLLWSKLENWCRKMQDYGRNILCSNEKSVIRVFETLLYSVSFYVVKI</sequence>